<dbReference type="Gene3D" id="3.90.1300.10">
    <property type="entry name" value="Amidase signature (AS) domain"/>
    <property type="match status" value="1"/>
</dbReference>
<dbReference type="SUPFAM" id="SSF75304">
    <property type="entry name" value="Amidase signature (AS) enzymes"/>
    <property type="match status" value="1"/>
</dbReference>
<dbReference type="PANTHER" id="PTHR45847:SF6">
    <property type="entry name" value="FATTY ACID AMIDE HYDROLASE"/>
    <property type="match status" value="1"/>
</dbReference>
<accession>A0ABY7DBH0</accession>
<protein>
    <submittedName>
        <fullName evidence="2">VDHAP-like protein</fullName>
    </submittedName>
</protein>
<evidence type="ECO:0000259" key="1">
    <source>
        <dbReference type="Pfam" id="PF01425"/>
    </source>
</evidence>
<name>A0ABY7DBH0_MYAAR</name>
<dbReference type="InterPro" id="IPR052096">
    <property type="entry name" value="Endocannabinoid_amidase"/>
</dbReference>
<reference evidence="2" key="1">
    <citation type="submission" date="2022-11" db="EMBL/GenBank/DDBJ databases">
        <title>Centuries of genome instability and evolution in soft-shell clam transmissible cancer (bioRxiv).</title>
        <authorList>
            <person name="Hart S.F.M."/>
            <person name="Yonemitsu M.A."/>
            <person name="Giersch R.M."/>
            <person name="Beal B.F."/>
            <person name="Arriagada G."/>
            <person name="Davis B.W."/>
            <person name="Ostrander E.A."/>
            <person name="Goff S.P."/>
            <person name="Metzger M.J."/>
        </authorList>
    </citation>
    <scope>NUCLEOTIDE SEQUENCE</scope>
    <source>
        <strain evidence="2">MELC-2E11</strain>
        <tissue evidence="2">Siphon/mantle</tissue>
    </source>
</reference>
<evidence type="ECO:0000313" key="3">
    <source>
        <dbReference type="Proteomes" id="UP001164746"/>
    </source>
</evidence>
<dbReference type="InterPro" id="IPR036928">
    <property type="entry name" value="AS_sf"/>
</dbReference>
<gene>
    <name evidence="2" type="ORF">MAR_006422</name>
</gene>
<keyword evidence="3" id="KW-1185">Reference proteome</keyword>
<dbReference type="Proteomes" id="UP001164746">
    <property type="component" value="Chromosome 1"/>
</dbReference>
<dbReference type="EMBL" id="CP111012">
    <property type="protein sequence ID" value="WAQ93951.1"/>
    <property type="molecule type" value="Genomic_DNA"/>
</dbReference>
<evidence type="ECO:0000313" key="2">
    <source>
        <dbReference type="EMBL" id="WAQ93951.1"/>
    </source>
</evidence>
<dbReference type="InterPro" id="IPR023631">
    <property type="entry name" value="Amidase_dom"/>
</dbReference>
<dbReference type="Pfam" id="PF01425">
    <property type="entry name" value="Amidase"/>
    <property type="match status" value="1"/>
</dbReference>
<sequence length="208" mass="23002">MPEKGGKLLAFAAGTALTLSVWTYGRRWIIYSRINKKIKQKREKCLKAQTLVEQNLKQANISEDTIKRIVQLSFLELQAQLQDGSLQALDVLHAYQTMDIANALDSSTDKKAPLHGVPVSLKESFHLRGNDSTAGLGQFIGQLKAEDAVLVQVLKNLGAVPFVRTNIPQTMMMMSLKGMNVVIPYLGPRVILSTRVVVPGVLLAEKRH</sequence>
<dbReference type="PANTHER" id="PTHR45847">
    <property type="entry name" value="FATTY ACID AMIDE HYDROLASE"/>
    <property type="match status" value="1"/>
</dbReference>
<proteinExistence type="predicted"/>
<feature type="domain" description="Amidase" evidence="1">
    <location>
        <begin position="91"/>
        <end position="175"/>
    </location>
</feature>
<organism evidence="2 3">
    <name type="scientific">Mya arenaria</name>
    <name type="common">Soft-shell clam</name>
    <dbReference type="NCBI Taxonomy" id="6604"/>
    <lineage>
        <taxon>Eukaryota</taxon>
        <taxon>Metazoa</taxon>
        <taxon>Spiralia</taxon>
        <taxon>Lophotrochozoa</taxon>
        <taxon>Mollusca</taxon>
        <taxon>Bivalvia</taxon>
        <taxon>Autobranchia</taxon>
        <taxon>Heteroconchia</taxon>
        <taxon>Euheterodonta</taxon>
        <taxon>Imparidentia</taxon>
        <taxon>Neoheterodontei</taxon>
        <taxon>Myida</taxon>
        <taxon>Myoidea</taxon>
        <taxon>Myidae</taxon>
        <taxon>Mya</taxon>
    </lineage>
</organism>